<gene>
    <name evidence="1" type="ORF">LV75_001295</name>
</gene>
<dbReference type="RefSeq" id="WP_253885732.1">
    <property type="nucleotide sequence ID" value="NZ_BAAAVB010000001.1"/>
</dbReference>
<protein>
    <recommendedName>
        <fullName evidence="3">Hedgehog/Intein (Hint) domain-containing protein</fullName>
    </recommendedName>
</protein>
<dbReference type="EMBL" id="JAMTCO010000003">
    <property type="protein sequence ID" value="MCP2268808.1"/>
    <property type="molecule type" value="Genomic_DNA"/>
</dbReference>
<dbReference type="Proteomes" id="UP001205185">
    <property type="component" value="Unassembled WGS sequence"/>
</dbReference>
<evidence type="ECO:0000313" key="1">
    <source>
        <dbReference type="EMBL" id="MCP2268808.1"/>
    </source>
</evidence>
<keyword evidence="2" id="KW-1185">Reference proteome</keyword>
<organism evidence="1 2">
    <name type="scientific">Actinokineospora diospyrosa</name>
    <dbReference type="NCBI Taxonomy" id="103728"/>
    <lineage>
        <taxon>Bacteria</taxon>
        <taxon>Bacillati</taxon>
        <taxon>Actinomycetota</taxon>
        <taxon>Actinomycetes</taxon>
        <taxon>Pseudonocardiales</taxon>
        <taxon>Pseudonocardiaceae</taxon>
        <taxon>Actinokineospora</taxon>
    </lineage>
</organism>
<reference evidence="1 2" key="1">
    <citation type="submission" date="2022-06" db="EMBL/GenBank/DDBJ databases">
        <title>Genomic Encyclopedia of Archaeal and Bacterial Type Strains, Phase II (KMG-II): from individual species to whole genera.</title>
        <authorList>
            <person name="Goeker M."/>
        </authorList>
    </citation>
    <scope>NUCLEOTIDE SEQUENCE [LARGE SCALE GENOMIC DNA]</scope>
    <source>
        <strain evidence="1 2">DSM 44255</strain>
    </source>
</reference>
<accession>A0ABT1I857</accession>
<comment type="caution">
    <text evidence="1">The sequence shown here is derived from an EMBL/GenBank/DDBJ whole genome shotgun (WGS) entry which is preliminary data.</text>
</comment>
<sequence>MARRNRVTPTGDLIETPHRGTLFGNRGVLHSPEGTIVRRAQVRRWITCELTFRDRRRPIMAPGKYTELFFLDEAVALAAGHRPCAECRRPDYLRYQRLWSSTKDVELPRADDMDATLHTERALINGHRITHATTTPPTGSFITLDDSLWLVAHGSLHRWTPAGYTETRPLQNTPVAVLTPPSTTAILAAGYTPRLALD</sequence>
<name>A0ABT1I857_9PSEU</name>
<evidence type="ECO:0008006" key="3">
    <source>
        <dbReference type="Google" id="ProtNLM"/>
    </source>
</evidence>
<evidence type="ECO:0000313" key="2">
    <source>
        <dbReference type="Proteomes" id="UP001205185"/>
    </source>
</evidence>
<proteinExistence type="predicted"/>